<gene>
    <name evidence="1" type="ORF">XTPLMG730_2739</name>
</gene>
<accession>A0A0K3A3S9</accession>
<sequence>MAIPAGLPTQRLFDCAETSIAQLSETSSSWPKVTRKDAAKGVLESGKVEDVNRSGFRMRIERAQGAGQARIALKGAGAYFADLGVAQAMQDLKAALGSCIATPPR</sequence>
<name>A0A0K3A3S9_9XANT</name>
<dbReference type="RefSeq" id="WP_053838739.1">
    <property type="nucleotide sequence ID" value="NZ_CP076251.1"/>
</dbReference>
<organism evidence="1 2">
    <name type="scientific">Xanthomonas graminis pv. phlei</name>
    <dbReference type="NCBI Taxonomy" id="487906"/>
    <lineage>
        <taxon>Bacteria</taxon>
        <taxon>Pseudomonadati</taxon>
        <taxon>Pseudomonadota</taxon>
        <taxon>Gammaproteobacteria</taxon>
        <taxon>Lysobacterales</taxon>
        <taxon>Lysobacteraceae</taxon>
        <taxon>Xanthomonas</taxon>
        <taxon>Xanthomonas translucens group</taxon>
        <taxon>Xanthomonas graminis</taxon>
    </lineage>
</organism>
<evidence type="ECO:0000313" key="1">
    <source>
        <dbReference type="EMBL" id="CTP90215.1"/>
    </source>
</evidence>
<proteinExistence type="predicted"/>
<protein>
    <submittedName>
        <fullName evidence="1">Uncharacterized protein</fullName>
    </submittedName>
</protein>
<evidence type="ECO:0000313" key="2">
    <source>
        <dbReference type="Proteomes" id="UP000045978"/>
    </source>
</evidence>
<reference evidence="1 2" key="1">
    <citation type="submission" date="2015-07" db="EMBL/GenBank/DDBJ databases">
        <authorList>
            <person name="Noorani M."/>
        </authorList>
    </citation>
    <scope>NUCLEOTIDE SEQUENCE [LARGE SCALE GENOMIC DNA]</scope>
    <source>
        <strain evidence="1">LMG730</strain>
    </source>
</reference>
<dbReference type="Proteomes" id="UP000045978">
    <property type="component" value="Unassembled WGS sequence"/>
</dbReference>
<dbReference type="AlphaFoldDB" id="A0A0K3A3S9"/>
<dbReference type="EMBL" id="CXOJ01000064">
    <property type="protein sequence ID" value="CTP90215.1"/>
    <property type="molecule type" value="Genomic_DNA"/>
</dbReference>